<dbReference type="PANTHER" id="PTHR23423">
    <property type="entry name" value="ORGANIC SOLUTE TRANSPORTER-RELATED"/>
    <property type="match status" value="1"/>
</dbReference>
<dbReference type="VEuPathDB" id="CryptoDB:Cvel_4295"/>
<dbReference type="InterPro" id="IPR005178">
    <property type="entry name" value="Ostalpha/TMEM184C"/>
</dbReference>
<keyword evidence="3 6" id="KW-1133">Transmembrane helix</keyword>
<feature type="compositionally biased region" description="Pro residues" evidence="5">
    <location>
        <begin position="398"/>
        <end position="408"/>
    </location>
</feature>
<comment type="subcellular location">
    <subcellularLocation>
        <location evidence="1">Membrane</location>
        <topology evidence="1">Multi-pass membrane protein</topology>
    </subcellularLocation>
</comment>
<evidence type="ECO:0000256" key="4">
    <source>
        <dbReference type="ARBA" id="ARBA00023136"/>
    </source>
</evidence>
<evidence type="ECO:0000313" key="7">
    <source>
        <dbReference type="EMBL" id="CEM24640.1"/>
    </source>
</evidence>
<evidence type="ECO:0000256" key="1">
    <source>
        <dbReference type="ARBA" id="ARBA00004141"/>
    </source>
</evidence>
<evidence type="ECO:0000256" key="3">
    <source>
        <dbReference type="ARBA" id="ARBA00022989"/>
    </source>
</evidence>
<dbReference type="PhylomeDB" id="A0A0G4G7Q1"/>
<dbReference type="AlphaFoldDB" id="A0A0G4G7Q1"/>
<reference evidence="7" key="1">
    <citation type="submission" date="2014-11" db="EMBL/GenBank/DDBJ databases">
        <authorList>
            <person name="Otto D Thomas"/>
            <person name="Naeem Raeece"/>
        </authorList>
    </citation>
    <scope>NUCLEOTIDE SEQUENCE</scope>
</reference>
<dbReference type="SMART" id="SM01417">
    <property type="entry name" value="Solute_trans_a"/>
    <property type="match status" value="1"/>
</dbReference>
<feature type="transmembrane region" description="Helical" evidence="6">
    <location>
        <begin position="32"/>
        <end position="52"/>
    </location>
</feature>
<dbReference type="EMBL" id="CDMZ01000959">
    <property type="protein sequence ID" value="CEM24640.1"/>
    <property type="molecule type" value="Genomic_DNA"/>
</dbReference>
<feature type="transmembrane region" description="Helical" evidence="6">
    <location>
        <begin position="133"/>
        <end position="155"/>
    </location>
</feature>
<protein>
    <submittedName>
        <fullName evidence="7">Uncharacterized protein</fullName>
    </submittedName>
</protein>
<feature type="compositionally biased region" description="Low complexity" evidence="5">
    <location>
        <begin position="380"/>
        <end position="397"/>
    </location>
</feature>
<evidence type="ECO:0000256" key="5">
    <source>
        <dbReference type="SAM" id="MobiDB-lite"/>
    </source>
</evidence>
<dbReference type="Pfam" id="PF03619">
    <property type="entry name" value="Solute_trans_a"/>
    <property type="match status" value="1"/>
</dbReference>
<feature type="transmembrane region" description="Helical" evidence="6">
    <location>
        <begin position="212"/>
        <end position="230"/>
    </location>
</feature>
<feature type="compositionally biased region" description="Basic and acidic residues" evidence="5">
    <location>
        <begin position="301"/>
        <end position="321"/>
    </location>
</feature>
<sequence length="532" mass="58742">MALIALVSSALSISTIIKQGHRNPFQKVKNYIQWMLAMIPVYSWCSVLALAISQSNIHWFEFFVMIREFFESLVILSFIQFLLHFMITLIEEERSEGLEARYHAFIIYHEPEAQCCGMVNWKRGPPFISRTIVGGLQFVVCAIVDVVLRLFAFVARFGLGHTDWSTYLLGAASFIRNASQSWALFCMFYFYMATVKRLHPINPELKFIAVKGVVFFTYWQGLALFIAEYFNALDPKYLFASENSFFKMEWENGEQVSSAINNMLIVIEMLGFAILHMVAFNPDEFATASREQQQAVIAEGATRDERDKMEETENLRDEIVHLQKRKSQTTMRPRPIVQLSQIPEGSEEGQEGEDERKEGEGLFGPKSGAQSSRGSGGGAAAAAASSSQGFTGGTSDPMPAPMHQPMPASPTGMGGLGEDQIEDALQNRVEALGVVMSEIAAGGEGGGEGGMAGAAGAGLNSNEGTVENSSEAASGEAIVEKAAAIVFDRQAQETKQANTNQKKMDAWNERFSSGFGLNDFFYAFFYCEPIPE</sequence>
<keyword evidence="2 6" id="KW-0812">Transmembrane</keyword>
<feature type="transmembrane region" description="Helical" evidence="6">
    <location>
        <begin position="167"/>
        <end position="191"/>
    </location>
</feature>
<keyword evidence="4 6" id="KW-0472">Membrane</keyword>
<feature type="region of interest" description="Disordered" evidence="5">
    <location>
        <begin position="297"/>
        <end position="418"/>
    </location>
</feature>
<proteinExistence type="predicted"/>
<evidence type="ECO:0000256" key="2">
    <source>
        <dbReference type="ARBA" id="ARBA00022692"/>
    </source>
</evidence>
<accession>A0A0G4G7Q1</accession>
<feature type="transmembrane region" description="Helical" evidence="6">
    <location>
        <begin position="73"/>
        <end position="90"/>
    </location>
</feature>
<gene>
    <name evidence="7" type="ORF">Cvel_4295</name>
</gene>
<dbReference type="GO" id="GO:0016020">
    <property type="term" value="C:membrane"/>
    <property type="evidence" value="ECO:0007669"/>
    <property type="project" value="UniProtKB-SubCell"/>
</dbReference>
<organism evidence="7">
    <name type="scientific">Chromera velia CCMP2878</name>
    <dbReference type="NCBI Taxonomy" id="1169474"/>
    <lineage>
        <taxon>Eukaryota</taxon>
        <taxon>Sar</taxon>
        <taxon>Alveolata</taxon>
        <taxon>Colpodellida</taxon>
        <taxon>Chromeraceae</taxon>
        <taxon>Chromera</taxon>
    </lineage>
</organism>
<evidence type="ECO:0000256" key="6">
    <source>
        <dbReference type="SAM" id="Phobius"/>
    </source>
</evidence>
<name>A0A0G4G7Q1_9ALVE</name>